<dbReference type="AlphaFoldDB" id="A0A7N2N3Y8"/>
<sequence length="136" mass="15692">MESVLSKWNGVSMNDKEEVIQVVGAEDHKRMSDHISELPDDILINILSSLTLRDAVKARSLSPRWRHLSAPISTLQFDLFTMFGIEYDENKGYFDTLPANFVNELKPRFLTSVDQFLQQYMAPKIGTLMVHFLSWQ</sequence>
<accession>A0A7N2N3Y8</accession>
<dbReference type="PANTHER" id="PTHR31639">
    <property type="entry name" value="F-BOX PROTEIN-LIKE"/>
    <property type="match status" value="1"/>
</dbReference>
<proteinExistence type="predicted"/>
<dbReference type="Pfam" id="PF00646">
    <property type="entry name" value="F-box"/>
    <property type="match status" value="1"/>
</dbReference>
<dbReference type="InterPro" id="IPR036047">
    <property type="entry name" value="F-box-like_dom_sf"/>
</dbReference>
<dbReference type="PANTHER" id="PTHR31639:SF279">
    <property type="entry name" value="F-BOX DOMAIN-CONTAINING PROTEIN"/>
    <property type="match status" value="1"/>
</dbReference>
<protein>
    <recommendedName>
        <fullName evidence="1">F-box domain-containing protein</fullName>
    </recommendedName>
</protein>
<organism evidence="2 3">
    <name type="scientific">Quercus lobata</name>
    <name type="common">Valley oak</name>
    <dbReference type="NCBI Taxonomy" id="97700"/>
    <lineage>
        <taxon>Eukaryota</taxon>
        <taxon>Viridiplantae</taxon>
        <taxon>Streptophyta</taxon>
        <taxon>Embryophyta</taxon>
        <taxon>Tracheophyta</taxon>
        <taxon>Spermatophyta</taxon>
        <taxon>Magnoliopsida</taxon>
        <taxon>eudicotyledons</taxon>
        <taxon>Gunneridae</taxon>
        <taxon>Pentapetalae</taxon>
        <taxon>rosids</taxon>
        <taxon>fabids</taxon>
        <taxon>Fagales</taxon>
        <taxon>Fagaceae</taxon>
        <taxon>Quercus</taxon>
    </lineage>
</organism>
<dbReference type="Gene3D" id="1.20.1280.50">
    <property type="match status" value="1"/>
</dbReference>
<dbReference type="InParanoid" id="A0A7N2N3Y8"/>
<reference evidence="2 3" key="1">
    <citation type="journal article" date="2016" name="G3 (Bethesda)">
        <title>First Draft Assembly and Annotation of the Genome of a California Endemic Oak Quercus lobata Nee (Fagaceae).</title>
        <authorList>
            <person name="Sork V.L."/>
            <person name="Fitz-Gibbon S.T."/>
            <person name="Puiu D."/>
            <person name="Crepeau M."/>
            <person name="Gugger P.F."/>
            <person name="Sherman R."/>
            <person name="Stevens K."/>
            <person name="Langley C.H."/>
            <person name="Pellegrini M."/>
            <person name="Salzberg S.L."/>
        </authorList>
    </citation>
    <scope>NUCLEOTIDE SEQUENCE [LARGE SCALE GENOMIC DNA]</scope>
    <source>
        <strain evidence="2 3">cv. SW786</strain>
    </source>
</reference>
<dbReference type="Proteomes" id="UP000594261">
    <property type="component" value="Chromosome 12"/>
</dbReference>
<evidence type="ECO:0000313" key="2">
    <source>
        <dbReference type="EnsemblPlants" id="QL12p022652:mrna"/>
    </source>
</evidence>
<evidence type="ECO:0000259" key="1">
    <source>
        <dbReference type="PROSITE" id="PS50181"/>
    </source>
</evidence>
<dbReference type="SMART" id="SM00256">
    <property type="entry name" value="FBOX"/>
    <property type="match status" value="1"/>
</dbReference>
<dbReference type="SUPFAM" id="SSF81383">
    <property type="entry name" value="F-box domain"/>
    <property type="match status" value="1"/>
</dbReference>
<dbReference type="InterPro" id="IPR001810">
    <property type="entry name" value="F-box_dom"/>
</dbReference>
<reference evidence="2" key="2">
    <citation type="submission" date="2021-01" db="UniProtKB">
        <authorList>
            <consortium name="EnsemblPlants"/>
        </authorList>
    </citation>
    <scope>IDENTIFICATION</scope>
</reference>
<dbReference type="EnsemblPlants" id="QL12p022652:mrna">
    <property type="protein sequence ID" value="QL12p022652:mrna"/>
    <property type="gene ID" value="QL12p022652"/>
</dbReference>
<keyword evidence="3" id="KW-1185">Reference proteome</keyword>
<dbReference type="PROSITE" id="PS50181">
    <property type="entry name" value="FBOX"/>
    <property type="match status" value="1"/>
</dbReference>
<name>A0A7N2N3Y8_QUELO</name>
<dbReference type="Gramene" id="QL12p022652:mrna">
    <property type="protein sequence ID" value="QL12p022652:mrna"/>
    <property type="gene ID" value="QL12p022652"/>
</dbReference>
<feature type="domain" description="F-box" evidence="1">
    <location>
        <begin position="32"/>
        <end position="68"/>
    </location>
</feature>
<dbReference type="EMBL" id="LRBV02000012">
    <property type="status" value="NOT_ANNOTATED_CDS"/>
    <property type="molecule type" value="Genomic_DNA"/>
</dbReference>
<evidence type="ECO:0000313" key="3">
    <source>
        <dbReference type="Proteomes" id="UP000594261"/>
    </source>
</evidence>